<reference evidence="3 4" key="1">
    <citation type="journal article" date="2014" name="Proc. Natl. Acad. Sci. U.S.A.">
        <title>Functional characterization of flavobacteria rhodopsins reveals a unique class of light-driven chloride pump in bacteria.</title>
        <authorList>
            <person name="Yoshizawa S."/>
            <person name="Kumagai Y."/>
            <person name="Kim H."/>
            <person name="Ogura Y."/>
            <person name="Hayashi T."/>
            <person name="Iwasaki W."/>
            <person name="DeLong E.F."/>
            <person name="Kogure K."/>
        </authorList>
    </citation>
    <scope>NUCLEOTIDE SEQUENCE [LARGE SCALE GENOMIC DNA]</scope>
    <source>
        <strain evidence="3 4">S1-08</strain>
    </source>
</reference>
<evidence type="ECO:0000256" key="1">
    <source>
        <dbReference type="ARBA" id="ARBA00022884"/>
    </source>
</evidence>
<dbReference type="Proteomes" id="UP000031760">
    <property type="component" value="Chromosome"/>
</dbReference>
<organism evidence="3 4">
    <name type="scientific">Nonlabens marinus S1-08</name>
    <dbReference type="NCBI Taxonomy" id="1454201"/>
    <lineage>
        <taxon>Bacteria</taxon>
        <taxon>Pseudomonadati</taxon>
        <taxon>Bacteroidota</taxon>
        <taxon>Flavobacteriia</taxon>
        <taxon>Flavobacteriales</taxon>
        <taxon>Flavobacteriaceae</taxon>
        <taxon>Nonlabens</taxon>
    </lineage>
</organism>
<evidence type="ECO:0000313" key="3">
    <source>
        <dbReference type="EMBL" id="BAO55565.1"/>
    </source>
</evidence>
<protein>
    <submittedName>
        <fullName evidence="3">Transcription termination protein NusB</fullName>
    </submittedName>
</protein>
<dbReference type="Gene3D" id="1.10.940.10">
    <property type="entry name" value="NusB-like"/>
    <property type="match status" value="1"/>
</dbReference>
<name>W8VRB7_9FLAO</name>
<dbReference type="GO" id="GO:0006355">
    <property type="term" value="P:regulation of DNA-templated transcription"/>
    <property type="evidence" value="ECO:0007669"/>
    <property type="project" value="InterPro"/>
</dbReference>
<dbReference type="EMBL" id="AP014548">
    <property type="protein sequence ID" value="BAO55565.1"/>
    <property type="molecule type" value="Genomic_DNA"/>
</dbReference>
<keyword evidence="1" id="KW-0694">RNA-binding</keyword>
<dbReference type="HOGENOM" id="CLU_058797_0_0_10"/>
<dbReference type="SUPFAM" id="SSF48013">
    <property type="entry name" value="NusB-like"/>
    <property type="match status" value="1"/>
</dbReference>
<proteinExistence type="predicted"/>
<dbReference type="KEGG" id="nmf:NMS_1556"/>
<gene>
    <name evidence="3" type="ORF">NMS_1556</name>
</gene>
<keyword evidence="4" id="KW-1185">Reference proteome</keyword>
<dbReference type="InterPro" id="IPR006027">
    <property type="entry name" value="NusB_RsmB_TIM44"/>
</dbReference>
<dbReference type="STRING" id="1454201.NMS_1556"/>
<dbReference type="GO" id="GO:0003723">
    <property type="term" value="F:RNA binding"/>
    <property type="evidence" value="ECO:0007669"/>
    <property type="project" value="UniProtKB-KW"/>
</dbReference>
<evidence type="ECO:0000313" key="4">
    <source>
        <dbReference type="Proteomes" id="UP000031760"/>
    </source>
</evidence>
<feature type="domain" description="NusB/RsmB/TIM44" evidence="2">
    <location>
        <begin position="229"/>
        <end position="325"/>
    </location>
</feature>
<dbReference type="Pfam" id="PF01029">
    <property type="entry name" value="NusB"/>
    <property type="match status" value="1"/>
</dbReference>
<dbReference type="InterPro" id="IPR035926">
    <property type="entry name" value="NusB-like_sf"/>
</dbReference>
<evidence type="ECO:0000259" key="2">
    <source>
        <dbReference type="Pfam" id="PF01029"/>
    </source>
</evidence>
<accession>W8VRB7</accession>
<dbReference type="AlphaFoldDB" id="W8VRB7"/>
<sequence length="341" mass="39761">MWCCGTYNNYAFAKADSTTARVAPRKIVLMLTRRHLRIKVMQAVFAFQKQRPDELKDLEKFLNTSMTQTFVLFLYMVQLLIEIHKLAEQRHKLATERFTGSDAVKNPSRALIENKVLVELSKSPAIKEALRKRKLDPWHLDSAYVERLYEKIIMSKEFVVYASQENESIKKDQSFINTIFSEIIAPSDELMDYLEDANITWTDDYPLVNTEMIKFIRKVKVDKEIKLPELVKDPDDIKFAMDLFRRTVLNMDELWARVDGKTPNWDSERIAQIDSVLIMMAQCEFLYFPSIPVKASLNEYLEISKDYSSPKSSVFINGILDNLLKQFQQEDMINKIGRGTL</sequence>